<accession>A0A8U0HVK9</accession>
<evidence type="ECO:0000313" key="2">
    <source>
        <dbReference type="EMBL" id="UPV74773.1"/>
    </source>
</evidence>
<dbReference type="InterPro" id="IPR032466">
    <property type="entry name" value="Metal_Hydrolase"/>
</dbReference>
<dbReference type="InterPro" id="IPR051781">
    <property type="entry name" value="Metallo-dep_Hydrolase"/>
</dbReference>
<dbReference type="AlphaFoldDB" id="A0A8U0HVK9"/>
<dbReference type="Gene3D" id="3.20.20.140">
    <property type="entry name" value="Metal-dependent hydrolases"/>
    <property type="match status" value="1"/>
</dbReference>
<dbReference type="InterPro" id="IPR011059">
    <property type="entry name" value="Metal-dep_hydrolase_composite"/>
</dbReference>
<protein>
    <submittedName>
        <fullName evidence="2">Amidohydrolase family protein</fullName>
    </submittedName>
</protein>
<reference evidence="2 3" key="1">
    <citation type="submission" date="2022-04" db="EMBL/GenBank/DDBJ databases">
        <title>Diverse halophilic archaea isolated from saline environments.</title>
        <authorList>
            <person name="Cui H.-L."/>
        </authorList>
    </citation>
    <scope>NUCLEOTIDE SEQUENCE [LARGE SCALE GENOMIC DNA]</scope>
    <source>
        <strain evidence="2 3">XZYJT49</strain>
    </source>
</reference>
<feature type="domain" description="Amidohydrolase-related" evidence="1">
    <location>
        <begin position="51"/>
        <end position="384"/>
    </location>
</feature>
<name>A0A8U0HVK9_9EURY</name>
<dbReference type="EMBL" id="CP096659">
    <property type="protein sequence ID" value="UPV74773.1"/>
    <property type="molecule type" value="Genomic_DNA"/>
</dbReference>
<dbReference type="KEGG" id="halx:M0R89_01560"/>
<dbReference type="Proteomes" id="UP000830729">
    <property type="component" value="Chromosome"/>
</dbReference>
<dbReference type="SUPFAM" id="SSF51556">
    <property type="entry name" value="Metallo-dependent hydrolases"/>
    <property type="match status" value="1"/>
</dbReference>
<dbReference type="RefSeq" id="WP_248650816.1">
    <property type="nucleotide sequence ID" value="NZ_CP096659.1"/>
</dbReference>
<dbReference type="SUPFAM" id="SSF51338">
    <property type="entry name" value="Composite domain of metallo-dependent hydrolases"/>
    <property type="match status" value="1"/>
</dbReference>
<dbReference type="CDD" id="cd01299">
    <property type="entry name" value="Met_dep_hydrolase_A"/>
    <property type="match status" value="1"/>
</dbReference>
<evidence type="ECO:0000313" key="3">
    <source>
        <dbReference type="Proteomes" id="UP000830729"/>
    </source>
</evidence>
<dbReference type="GO" id="GO:0016810">
    <property type="term" value="F:hydrolase activity, acting on carbon-nitrogen (but not peptide) bonds"/>
    <property type="evidence" value="ECO:0007669"/>
    <property type="project" value="InterPro"/>
</dbReference>
<dbReference type="InterPro" id="IPR057744">
    <property type="entry name" value="OTAase-like"/>
</dbReference>
<organism evidence="2 3">
    <name type="scientific">Halorussus limi</name>
    <dbReference type="NCBI Taxonomy" id="2938695"/>
    <lineage>
        <taxon>Archaea</taxon>
        <taxon>Methanobacteriati</taxon>
        <taxon>Methanobacteriota</taxon>
        <taxon>Stenosarchaea group</taxon>
        <taxon>Halobacteria</taxon>
        <taxon>Halobacteriales</taxon>
        <taxon>Haladaptataceae</taxon>
        <taxon>Halorussus</taxon>
    </lineage>
</organism>
<proteinExistence type="predicted"/>
<sequence>MILRDARVVDGTGDVLEDAALRFDPESGRVEAVGDADPRESEPTYDLDGRTVVPGLVDAHVHFSLSGEASVADVVSMSDAELMLTETVNARKTLEAGITGVRAMGARDLDVVLAERVAAGDVPGPRMVANCRSITITGGHGHHLGREVDGPTECRKAVREQVKRGAQFVKFMATGGVTTPGTDPNAPAFTQEEMDALVDEAHRRGVHAAAHAHGAAGAQAAIRAGVDTIEHGTFLDEATIDLLVAEDVVLVPTLSAPYRIVRNADHATDESLQKTNDVYERHIESFGNAVEAGVDIVGGTDAGTPFNYHGANATEISFMAEYGMDPHDALVAMTGRAADVIGLDGAGTLEPDSFADFLVLDEDPLADLGALRDPETVVKGGEVVAGAAFDRLDSDAEFSA</sequence>
<dbReference type="Pfam" id="PF01979">
    <property type="entry name" value="Amidohydro_1"/>
    <property type="match status" value="1"/>
</dbReference>
<keyword evidence="3" id="KW-1185">Reference proteome</keyword>
<dbReference type="Gene3D" id="2.30.40.10">
    <property type="entry name" value="Urease, subunit C, domain 1"/>
    <property type="match status" value="1"/>
</dbReference>
<dbReference type="GeneID" id="72183845"/>
<evidence type="ECO:0000259" key="1">
    <source>
        <dbReference type="Pfam" id="PF01979"/>
    </source>
</evidence>
<gene>
    <name evidence="2" type="ORF">M0R89_01560</name>
</gene>
<dbReference type="InterPro" id="IPR006680">
    <property type="entry name" value="Amidohydro-rel"/>
</dbReference>
<dbReference type="PANTHER" id="PTHR43135:SF3">
    <property type="entry name" value="ALPHA-D-RIBOSE 1-METHYLPHOSPHONATE 5-TRIPHOSPHATE DIPHOSPHATASE"/>
    <property type="match status" value="1"/>
</dbReference>
<dbReference type="PANTHER" id="PTHR43135">
    <property type="entry name" value="ALPHA-D-RIBOSE 1-METHYLPHOSPHONATE 5-TRIPHOSPHATE DIPHOSPHATASE"/>
    <property type="match status" value="1"/>
</dbReference>